<dbReference type="EMBL" id="CP053073">
    <property type="protein sequence ID" value="QJR15546.1"/>
    <property type="molecule type" value="Genomic_DNA"/>
</dbReference>
<dbReference type="InterPro" id="IPR046825">
    <property type="entry name" value="PDH_C"/>
</dbReference>
<evidence type="ECO:0000256" key="8">
    <source>
        <dbReference type="ARBA" id="ARBA00023141"/>
    </source>
</evidence>
<dbReference type="InterPro" id="IPR036291">
    <property type="entry name" value="NAD(P)-bd_dom_sf"/>
</dbReference>
<keyword evidence="6 12" id="KW-0560">Oxidoreductase</keyword>
<evidence type="ECO:0000256" key="7">
    <source>
        <dbReference type="ARBA" id="ARBA00023027"/>
    </source>
</evidence>
<evidence type="ECO:0000256" key="4">
    <source>
        <dbReference type="ARBA" id="ARBA00022498"/>
    </source>
</evidence>
<gene>
    <name evidence="12" type="primary">tyrC</name>
    <name evidence="12" type="ORF">DSM104440_02367</name>
</gene>
<evidence type="ECO:0000256" key="1">
    <source>
        <dbReference type="ARBA" id="ARBA00005067"/>
    </source>
</evidence>
<protein>
    <recommendedName>
        <fullName evidence="3">prephenate dehydrogenase</fullName>
        <ecNumber evidence="3">1.3.1.12</ecNumber>
    </recommendedName>
</protein>
<dbReference type="SUPFAM" id="SSF48179">
    <property type="entry name" value="6-phosphogluconate dehydrogenase C-terminal domain-like"/>
    <property type="match status" value="1"/>
</dbReference>
<dbReference type="Proteomes" id="UP000503096">
    <property type="component" value="Chromosome"/>
</dbReference>
<dbReference type="PANTHER" id="PTHR21363">
    <property type="entry name" value="PREPHENATE DEHYDROGENASE"/>
    <property type="match status" value="1"/>
</dbReference>
<keyword evidence="13" id="KW-1185">Reference proteome</keyword>
<keyword evidence="7" id="KW-0520">NAD</keyword>
<sequence>MRRLKTVAVVGVGLIGGSFALALRRAGGVATIVGADRDAAALERATALGVIDTAAESAADAARGADLVFISVPVRQIPTVLHDVALAIDPTAVITDAGSTKEEVVRRAREEMRDRFPRFVPGHPIAGRETSGVESATVELFRGARVVLTPCEETDADAVDLARTCWEAVGARVALTTARQHDEIFASVSHLPHLLAFALVSELGSRDNASELFSFAAGGFRDFTRIAGSSPEMWRDIALQNRDALLAELERYEGRLAVFRELIDKGDGPALERLMREARSARHAWLSGSKRSPSSE</sequence>
<evidence type="ECO:0000256" key="2">
    <source>
        <dbReference type="ARBA" id="ARBA00007964"/>
    </source>
</evidence>
<evidence type="ECO:0000256" key="5">
    <source>
        <dbReference type="ARBA" id="ARBA00022605"/>
    </source>
</evidence>
<proteinExistence type="inferred from homology"/>
<dbReference type="GO" id="GO:0070403">
    <property type="term" value="F:NAD+ binding"/>
    <property type="evidence" value="ECO:0007669"/>
    <property type="project" value="InterPro"/>
</dbReference>
<evidence type="ECO:0000313" key="13">
    <source>
        <dbReference type="Proteomes" id="UP000503096"/>
    </source>
</evidence>
<keyword evidence="5" id="KW-0028">Amino-acid biosynthesis</keyword>
<dbReference type="Gene3D" id="3.40.50.720">
    <property type="entry name" value="NAD(P)-binding Rossmann-like Domain"/>
    <property type="match status" value="1"/>
</dbReference>
<keyword evidence="4" id="KW-0827">Tyrosine biosynthesis</keyword>
<dbReference type="PROSITE" id="PS51176">
    <property type="entry name" value="PDH_ADH"/>
    <property type="match status" value="1"/>
</dbReference>
<evidence type="ECO:0000313" key="12">
    <source>
        <dbReference type="EMBL" id="QJR15546.1"/>
    </source>
</evidence>
<name>A0A6M4H7G9_9PROT</name>
<dbReference type="GO" id="GO:0008977">
    <property type="term" value="F:prephenate dehydrogenase (NAD+) activity"/>
    <property type="evidence" value="ECO:0007669"/>
    <property type="project" value="UniProtKB-EC"/>
</dbReference>
<dbReference type="Gene3D" id="1.10.3660.10">
    <property type="entry name" value="6-phosphogluconate dehydrogenase C-terminal like domain"/>
    <property type="match status" value="1"/>
</dbReference>
<feature type="coiled-coil region" evidence="10">
    <location>
        <begin position="235"/>
        <end position="262"/>
    </location>
</feature>
<organism evidence="12 13">
    <name type="scientific">Usitatibacter palustris</name>
    <dbReference type="NCBI Taxonomy" id="2732487"/>
    <lineage>
        <taxon>Bacteria</taxon>
        <taxon>Pseudomonadati</taxon>
        <taxon>Pseudomonadota</taxon>
        <taxon>Betaproteobacteria</taxon>
        <taxon>Nitrosomonadales</taxon>
        <taxon>Usitatibacteraceae</taxon>
        <taxon>Usitatibacter</taxon>
    </lineage>
</organism>
<dbReference type="Pfam" id="PF20463">
    <property type="entry name" value="PDH_C"/>
    <property type="match status" value="1"/>
</dbReference>
<comment type="similarity">
    <text evidence="2">Belongs to the prephenate/arogenate dehydrogenase family.</text>
</comment>
<comment type="pathway">
    <text evidence="1">Amino-acid biosynthesis; L-tyrosine biosynthesis; (4-hydroxyphenyl)pyruvate from prephenate (NAD(+) route): step 1/1.</text>
</comment>
<dbReference type="FunFam" id="1.10.3660.10:FF:000003">
    <property type="entry name" value="Prephenate dehydrogenase"/>
    <property type="match status" value="1"/>
</dbReference>
<dbReference type="AlphaFoldDB" id="A0A6M4H7G9"/>
<dbReference type="FunFam" id="3.40.50.720:FF:000208">
    <property type="entry name" value="Prephenate dehydrogenase"/>
    <property type="match status" value="1"/>
</dbReference>
<dbReference type="GO" id="GO:0006571">
    <property type="term" value="P:tyrosine biosynthetic process"/>
    <property type="evidence" value="ECO:0007669"/>
    <property type="project" value="UniProtKB-KW"/>
</dbReference>
<dbReference type="InterPro" id="IPR008927">
    <property type="entry name" value="6-PGluconate_DH-like_C_sf"/>
</dbReference>
<evidence type="ECO:0000256" key="3">
    <source>
        <dbReference type="ARBA" id="ARBA00012068"/>
    </source>
</evidence>
<feature type="domain" description="Prephenate/arogenate dehydrogenase" evidence="11">
    <location>
        <begin position="5"/>
        <end position="293"/>
    </location>
</feature>
<dbReference type="SUPFAM" id="SSF51735">
    <property type="entry name" value="NAD(P)-binding Rossmann-fold domains"/>
    <property type="match status" value="1"/>
</dbReference>
<dbReference type="InterPro" id="IPR003099">
    <property type="entry name" value="Prephen_DH"/>
</dbReference>
<dbReference type="InParanoid" id="A0A6M4H7G9"/>
<dbReference type="RefSeq" id="WP_171162913.1">
    <property type="nucleotide sequence ID" value="NZ_CP053073.1"/>
</dbReference>
<dbReference type="EC" id="1.3.1.12" evidence="3"/>
<dbReference type="GO" id="GO:0004665">
    <property type="term" value="F:prephenate dehydrogenase (NADP+) activity"/>
    <property type="evidence" value="ECO:0007669"/>
    <property type="project" value="InterPro"/>
</dbReference>
<dbReference type="KEGG" id="upl:DSM104440_02367"/>
<keyword evidence="8" id="KW-0057">Aromatic amino acid biosynthesis</keyword>
<dbReference type="InterPro" id="IPR050812">
    <property type="entry name" value="Preph/Arog_dehydrog"/>
</dbReference>
<dbReference type="PANTHER" id="PTHR21363:SF0">
    <property type="entry name" value="PREPHENATE DEHYDROGENASE [NADP(+)]"/>
    <property type="match status" value="1"/>
</dbReference>
<dbReference type="Pfam" id="PF02153">
    <property type="entry name" value="PDH_N"/>
    <property type="match status" value="1"/>
</dbReference>
<keyword evidence="10" id="KW-0175">Coiled coil</keyword>
<evidence type="ECO:0000259" key="11">
    <source>
        <dbReference type="PROSITE" id="PS51176"/>
    </source>
</evidence>
<evidence type="ECO:0000256" key="6">
    <source>
        <dbReference type="ARBA" id="ARBA00023002"/>
    </source>
</evidence>
<dbReference type="InterPro" id="IPR046826">
    <property type="entry name" value="PDH_N"/>
</dbReference>
<reference evidence="12 13" key="1">
    <citation type="submission" date="2020-04" db="EMBL/GenBank/DDBJ databases">
        <title>Usitatibacter rugosus gen. nov., sp. nov. and Usitatibacter palustris sp. nov., novel members of Usitatibacteraceae fam. nov. within the order Nitrosomonadales isolated from soil.</title>
        <authorList>
            <person name="Huber K.J."/>
            <person name="Neumann-Schaal M."/>
            <person name="Geppert A."/>
            <person name="Luckner M."/>
            <person name="Wanner G."/>
            <person name="Overmann J."/>
        </authorList>
    </citation>
    <scope>NUCLEOTIDE SEQUENCE [LARGE SCALE GENOMIC DNA]</scope>
    <source>
        <strain evidence="12 13">Swamp67</strain>
    </source>
</reference>
<accession>A0A6M4H7G9</accession>
<evidence type="ECO:0000256" key="9">
    <source>
        <dbReference type="ARBA" id="ARBA00049260"/>
    </source>
</evidence>
<comment type="catalytic activity">
    <reaction evidence="9">
        <text>prephenate + NAD(+) = 3-(4-hydroxyphenyl)pyruvate + CO2 + NADH</text>
        <dbReference type="Rhea" id="RHEA:13869"/>
        <dbReference type="ChEBI" id="CHEBI:16526"/>
        <dbReference type="ChEBI" id="CHEBI:29934"/>
        <dbReference type="ChEBI" id="CHEBI:36242"/>
        <dbReference type="ChEBI" id="CHEBI:57540"/>
        <dbReference type="ChEBI" id="CHEBI:57945"/>
        <dbReference type="EC" id="1.3.1.12"/>
    </reaction>
</comment>
<evidence type="ECO:0000256" key="10">
    <source>
        <dbReference type="SAM" id="Coils"/>
    </source>
</evidence>